<reference evidence="1 3" key="1">
    <citation type="submission" date="2016-10" db="EMBL/GenBank/DDBJ databases">
        <authorList>
            <person name="Varghese N."/>
            <person name="Submissions S."/>
        </authorList>
    </citation>
    <scope>NUCLEOTIDE SEQUENCE [LARGE SCALE GENOMIC DNA]</scope>
    <source>
        <strain evidence="1 3">ATCC 43761</strain>
    </source>
</reference>
<dbReference type="EMBL" id="FMXC01000024">
    <property type="protein sequence ID" value="SDA63306.1"/>
    <property type="molecule type" value="Genomic_DNA"/>
</dbReference>
<evidence type="ECO:0000313" key="2">
    <source>
        <dbReference type="EMBL" id="WGO85845.1"/>
    </source>
</evidence>
<dbReference type="Proteomes" id="UP001242513">
    <property type="component" value="Chromosome"/>
</dbReference>
<protein>
    <submittedName>
        <fullName evidence="2">Replication/maintenance protein RepL</fullName>
    </submittedName>
</protein>
<reference evidence="2" key="3">
    <citation type="submission" date="2023-04" db="EMBL/GenBank/DDBJ databases">
        <authorList>
            <person name="Wang Y."/>
        </authorList>
    </citation>
    <scope>NUCLEOTIDE SEQUENCE</scope>
    <source>
        <strain evidence="2">ZW18</strain>
    </source>
</reference>
<dbReference type="AlphaFoldDB" id="A0AAX3UDS2"/>
<accession>A0AAX3UDS2</accession>
<evidence type="ECO:0000313" key="4">
    <source>
        <dbReference type="Proteomes" id="UP001242513"/>
    </source>
</evidence>
<sequence length="140" mass="16160">MDDLNLTDSQESNFKFIALTKQGIELIQKLTTKSTTKTTSKTSKKKSELTSADINLLFYIINNLTYENTATIPPQKIISLDLNLSQKQISLSIKKLTNQEIITKLNIPRTYFINPKFFYLGTDKKNKIIKWKKAIKEKKK</sequence>
<proteinExistence type="predicted"/>
<dbReference type="Proteomes" id="UP000181860">
    <property type="component" value="Unassembled WGS sequence"/>
</dbReference>
<name>A0AAX3UDS2_9LACO</name>
<organism evidence="2 4">
    <name type="scientific">Lactobacillus kefiranofaciens</name>
    <dbReference type="NCBI Taxonomy" id="267818"/>
    <lineage>
        <taxon>Bacteria</taxon>
        <taxon>Bacillati</taxon>
        <taxon>Bacillota</taxon>
        <taxon>Bacilli</taxon>
        <taxon>Lactobacillales</taxon>
        <taxon>Lactobacillaceae</taxon>
        <taxon>Lactobacillus</taxon>
    </lineage>
</organism>
<gene>
    <name evidence="2" type="ORF">QEJ78_11175</name>
    <name evidence="1" type="ORF">SAMN02983011_01811</name>
</gene>
<evidence type="ECO:0000313" key="1">
    <source>
        <dbReference type="EMBL" id="SDA63306.1"/>
    </source>
</evidence>
<reference evidence="2" key="2">
    <citation type="journal article" date="2022" name="Food Funct.">
        <title>Lactobacillus kefiranofaciens ZW18 from Kefir enhances the anti-tumor effect of anti-programmed cell death 1 (PD-1) immunotherapy by modulating the gut microbiota.</title>
        <authorList>
            <person name="Zhao J."/>
            <person name="Wang Y."/>
            <person name="Wang J."/>
            <person name="Lv M."/>
            <person name="Zhou C."/>
            <person name="Jia L."/>
            <person name="Geng W."/>
        </authorList>
    </citation>
    <scope>NUCLEOTIDE SEQUENCE</scope>
    <source>
        <strain evidence="2">ZW18</strain>
    </source>
</reference>
<keyword evidence="3" id="KW-1185">Reference proteome</keyword>
<dbReference type="EMBL" id="CP123735">
    <property type="protein sequence ID" value="WGO85845.1"/>
    <property type="molecule type" value="Genomic_DNA"/>
</dbReference>
<dbReference type="RefSeq" id="WP_013851299.1">
    <property type="nucleotide sequence ID" value="NZ_CP123735.1"/>
</dbReference>
<evidence type="ECO:0000313" key="3">
    <source>
        <dbReference type="Proteomes" id="UP000181860"/>
    </source>
</evidence>